<evidence type="ECO:0008006" key="4">
    <source>
        <dbReference type="Google" id="ProtNLM"/>
    </source>
</evidence>
<accession>A0ABP3FRU8</accession>
<evidence type="ECO:0000313" key="2">
    <source>
        <dbReference type="EMBL" id="GAA0324119.1"/>
    </source>
</evidence>
<dbReference type="EMBL" id="BAAADJ010000014">
    <property type="protein sequence ID" value="GAA0324119.1"/>
    <property type="molecule type" value="Genomic_DNA"/>
</dbReference>
<sequence length="220" mass="24564">MKIKRMITAGILSSTLLVGCGTVNEGTNGSGSAPESEELEESVDQKQPSDTDVNDSEDVNKEEENDMVIRLFEQLLSFEKDGQQVEETGFLKTSTNQNFSLYVLEDWTLDSEEPGSDVLLKGDDFVRIRLLDKADKDADFSAYVEEQAKAVSSEYFHNETIGLEGIVDSSVWYKSYTEDVSVSNIWIRGDVPMLVTIHIEREETDLPAILAMLNTIAYAE</sequence>
<feature type="compositionally biased region" description="Polar residues" evidence="1">
    <location>
        <begin position="24"/>
        <end position="33"/>
    </location>
</feature>
<evidence type="ECO:0000313" key="3">
    <source>
        <dbReference type="Proteomes" id="UP001500782"/>
    </source>
</evidence>
<evidence type="ECO:0000256" key="1">
    <source>
        <dbReference type="SAM" id="MobiDB-lite"/>
    </source>
</evidence>
<gene>
    <name evidence="2" type="ORF">GCM10008967_13310</name>
</gene>
<keyword evidence="3" id="KW-1185">Reference proteome</keyword>
<proteinExistence type="predicted"/>
<dbReference type="PROSITE" id="PS51257">
    <property type="entry name" value="PROKAR_LIPOPROTEIN"/>
    <property type="match status" value="1"/>
</dbReference>
<comment type="caution">
    <text evidence="2">The sequence shown here is derived from an EMBL/GenBank/DDBJ whole genome shotgun (WGS) entry which is preliminary data.</text>
</comment>
<feature type="compositionally biased region" description="Acidic residues" evidence="1">
    <location>
        <begin position="52"/>
        <end position="62"/>
    </location>
</feature>
<reference evidence="3" key="1">
    <citation type="journal article" date="2019" name="Int. J. Syst. Evol. Microbiol.">
        <title>The Global Catalogue of Microorganisms (GCM) 10K type strain sequencing project: providing services to taxonomists for standard genome sequencing and annotation.</title>
        <authorList>
            <consortium name="The Broad Institute Genomics Platform"/>
            <consortium name="The Broad Institute Genome Sequencing Center for Infectious Disease"/>
            <person name="Wu L."/>
            <person name="Ma J."/>
        </authorList>
    </citation>
    <scope>NUCLEOTIDE SEQUENCE [LARGE SCALE GENOMIC DNA]</scope>
    <source>
        <strain evidence="3">JCM 9731</strain>
    </source>
</reference>
<organism evidence="2 3">
    <name type="scientific">Bacillus carboniphilus</name>
    <dbReference type="NCBI Taxonomy" id="86663"/>
    <lineage>
        <taxon>Bacteria</taxon>
        <taxon>Bacillati</taxon>
        <taxon>Bacillota</taxon>
        <taxon>Bacilli</taxon>
        <taxon>Bacillales</taxon>
        <taxon>Bacillaceae</taxon>
        <taxon>Bacillus</taxon>
    </lineage>
</organism>
<name>A0ABP3FRU8_9BACI</name>
<dbReference type="Proteomes" id="UP001500782">
    <property type="component" value="Unassembled WGS sequence"/>
</dbReference>
<protein>
    <recommendedName>
        <fullName evidence="4">Lipoprotein</fullName>
    </recommendedName>
</protein>
<feature type="region of interest" description="Disordered" evidence="1">
    <location>
        <begin position="24"/>
        <end position="62"/>
    </location>
</feature>
<dbReference type="RefSeq" id="WP_343797516.1">
    <property type="nucleotide sequence ID" value="NZ_BAAADJ010000014.1"/>
</dbReference>